<keyword evidence="7" id="KW-1185">Reference proteome</keyword>
<keyword evidence="3" id="KW-0547">Nucleotide-binding</keyword>
<proteinExistence type="predicted"/>
<dbReference type="SMART" id="SM00382">
    <property type="entry name" value="AAA"/>
    <property type="match status" value="1"/>
</dbReference>
<name>A0ABS1IKR5_9GAMM</name>
<dbReference type="CDD" id="cd03260">
    <property type="entry name" value="ABC_PstB_phosphate_transporter"/>
    <property type="match status" value="1"/>
</dbReference>
<protein>
    <submittedName>
        <fullName evidence="6">Phosphate ABC transporter ATP-binding protein</fullName>
    </submittedName>
</protein>
<evidence type="ECO:0000313" key="6">
    <source>
        <dbReference type="EMBL" id="MBK5142334.1"/>
    </source>
</evidence>
<dbReference type="InterPro" id="IPR017871">
    <property type="entry name" value="ABC_transporter-like_CS"/>
</dbReference>
<keyword evidence="1" id="KW-0813">Transport</keyword>
<gene>
    <name evidence="6" type="ORF">I2494_01115</name>
</gene>
<evidence type="ECO:0000256" key="3">
    <source>
        <dbReference type="ARBA" id="ARBA00022741"/>
    </source>
</evidence>
<evidence type="ECO:0000256" key="4">
    <source>
        <dbReference type="ARBA" id="ARBA00022840"/>
    </source>
</evidence>
<keyword evidence="2" id="KW-0592">Phosphate transport</keyword>
<dbReference type="InterPro" id="IPR003593">
    <property type="entry name" value="AAA+_ATPase"/>
</dbReference>
<evidence type="ECO:0000256" key="2">
    <source>
        <dbReference type="ARBA" id="ARBA00022592"/>
    </source>
</evidence>
<dbReference type="Pfam" id="PF00005">
    <property type="entry name" value="ABC_tran"/>
    <property type="match status" value="1"/>
</dbReference>
<reference evidence="6 7" key="1">
    <citation type="submission" date="2020-11" db="EMBL/GenBank/DDBJ databases">
        <title>Insectihabitans protaetiae gen. nov. sp. nov. and Insectihabitans allomyrinae sp. nov., isolated from larvae of Protaetia brevitarsis seulensis and Allomyrina dichotoma, respectively.</title>
        <authorList>
            <person name="Lee S.D."/>
            <person name="Byeon Y.-S."/>
            <person name="Kim S.-M."/>
            <person name="Yang H.L."/>
            <person name="Kim I.S."/>
        </authorList>
    </citation>
    <scope>NUCLEOTIDE SEQUENCE [LARGE SCALE GENOMIC DNA]</scope>
    <source>
        <strain evidence="6 7">BWR-B9</strain>
    </source>
</reference>
<evidence type="ECO:0000259" key="5">
    <source>
        <dbReference type="PROSITE" id="PS50893"/>
    </source>
</evidence>
<evidence type="ECO:0000256" key="1">
    <source>
        <dbReference type="ARBA" id="ARBA00022448"/>
    </source>
</evidence>
<evidence type="ECO:0000313" key="7">
    <source>
        <dbReference type="Proteomes" id="UP001296921"/>
    </source>
</evidence>
<dbReference type="RefSeq" id="WP_218465797.1">
    <property type="nucleotide sequence ID" value="NZ_JADRCR010000001.1"/>
</dbReference>
<dbReference type="PROSITE" id="PS00211">
    <property type="entry name" value="ABC_TRANSPORTER_1"/>
    <property type="match status" value="1"/>
</dbReference>
<dbReference type="PROSITE" id="PS50893">
    <property type="entry name" value="ABC_TRANSPORTER_2"/>
    <property type="match status" value="1"/>
</dbReference>
<dbReference type="GO" id="GO:0005524">
    <property type="term" value="F:ATP binding"/>
    <property type="evidence" value="ECO:0007669"/>
    <property type="project" value="UniProtKB-KW"/>
</dbReference>
<dbReference type="PANTHER" id="PTHR43423:SF1">
    <property type="entry name" value="ABC TRANSPORTER I FAMILY MEMBER 17"/>
    <property type="match status" value="1"/>
</dbReference>
<dbReference type="Proteomes" id="UP001296921">
    <property type="component" value="Unassembled WGS sequence"/>
</dbReference>
<dbReference type="InterPro" id="IPR005670">
    <property type="entry name" value="PstB-like"/>
</dbReference>
<dbReference type="PANTHER" id="PTHR43423">
    <property type="entry name" value="ABC TRANSPORTER I FAMILY MEMBER 17"/>
    <property type="match status" value="1"/>
</dbReference>
<comment type="caution">
    <text evidence="6">The sequence shown here is derived from an EMBL/GenBank/DDBJ whole genome shotgun (WGS) entry which is preliminary data.</text>
</comment>
<dbReference type="EMBL" id="JADRCR010000001">
    <property type="protein sequence ID" value="MBK5142334.1"/>
    <property type="molecule type" value="Genomic_DNA"/>
</dbReference>
<sequence length="252" mass="27887">MNNAAQVRHLTITFDGKPIVNDVSLDIPSHQISVLVGRSGSGKTTFLRAFNRLNEEHSGCQTTGELSLDLGNGLENQSDIFSGSVTALRLRVGMLFQTPNVLPVSIWRNIAMPLEKLTSLSREAISQRVEKSLNDVGLWSEIRDRLHSPATRLSGGQQQRLCLARVLALEPKILLLDEPTASLDVLASKHIEQLLQQLADRYTIIMVSHSLSQACRLANRLFVFDSGNMVKSLNEPDEITEKKLTALIEPQV</sequence>
<accession>A0ABS1IKR5</accession>
<organism evidence="6 7">
    <name type="scientific">Limnobaculum allomyrinae</name>
    <dbReference type="NCBI Taxonomy" id="2791986"/>
    <lineage>
        <taxon>Bacteria</taxon>
        <taxon>Pseudomonadati</taxon>
        <taxon>Pseudomonadota</taxon>
        <taxon>Gammaproteobacteria</taxon>
        <taxon>Enterobacterales</taxon>
        <taxon>Budviciaceae</taxon>
        <taxon>Limnobaculum</taxon>
    </lineage>
</organism>
<dbReference type="InterPro" id="IPR003439">
    <property type="entry name" value="ABC_transporter-like_ATP-bd"/>
</dbReference>
<feature type="domain" description="ABC transporter" evidence="5">
    <location>
        <begin position="5"/>
        <end position="251"/>
    </location>
</feature>
<keyword evidence="4 6" id="KW-0067">ATP-binding</keyword>